<keyword evidence="2" id="KW-0547">Nucleotide-binding</keyword>
<dbReference type="Proteomes" id="UP001478817">
    <property type="component" value="Unassembled WGS sequence"/>
</dbReference>
<feature type="domain" description="DNA2/NAM7 helicase helicase" evidence="8">
    <location>
        <begin position="370"/>
        <end position="433"/>
    </location>
</feature>
<dbReference type="InterPro" id="IPR050534">
    <property type="entry name" value="Coronavir_polyprotein_1ab"/>
</dbReference>
<evidence type="ECO:0000259" key="10">
    <source>
        <dbReference type="Pfam" id="PF18741"/>
    </source>
</evidence>
<reference evidence="11 12" key="1">
    <citation type="submission" date="2024-04" db="EMBL/GenBank/DDBJ databases">
        <title>Human intestinal bacterial collection.</title>
        <authorList>
            <person name="Pauvert C."/>
            <person name="Hitch T.C.A."/>
            <person name="Clavel T."/>
        </authorList>
    </citation>
    <scope>NUCLEOTIDE SEQUENCE [LARGE SCALE GENOMIC DNA]</scope>
    <source>
        <strain evidence="11 12">CLA-AA-H197</strain>
    </source>
</reference>
<dbReference type="Pfam" id="PF18741">
    <property type="entry name" value="MTES_1575"/>
    <property type="match status" value="1"/>
</dbReference>
<organism evidence="11 12">
    <name type="scientific">Paratractidigestivibacter faecalis</name>
    <dbReference type="NCBI Taxonomy" id="2292441"/>
    <lineage>
        <taxon>Bacteria</taxon>
        <taxon>Bacillati</taxon>
        <taxon>Actinomycetota</taxon>
        <taxon>Coriobacteriia</taxon>
        <taxon>Coriobacteriales</taxon>
        <taxon>Atopobiaceae</taxon>
        <taxon>Paratractidigestivibacter</taxon>
    </lineage>
</organism>
<evidence type="ECO:0000313" key="11">
    <source>
        <dbReference type="EMBL" id="MEQ2637222.1"/>
    </source>
</evidence>
<evidence type="ECO:0000259" key="9">
    <source>
        <dbReference type="Pfam" id="PF13087"/>
    </source>
</evidence>
<keyword evidence="12" id="KW-1185">Reference proteome</keyword>
<keyword evidence="4" id="KW-0347">Helicase</keyword>
<dbReference type="CDD" id="cd18808">
    <property type="entry name" value="SF1_C_Upf1"/>
    <property type="match status" value="1"/>
</dbReference>
<comment type="caution">
    <text evidence="11">The sequence shown here is derived from an EMBL/GenBank/DDBJ whole genome shotgun (WGS) entry which is preliminary data.</text>
</comment>
<dbReference type="InterPro" id="IPR021754">
    <property type="entry name" value="DUF3320"/>
</dbReference>
<dbReference type="InterPro" id="IPR047187">
    <property type="entry name" value="SF1_C_Upf1"/>
</dbReference>
<feature type="compositionally biased region" description="Basic and acidic residues" evidence="6">
    <location>
        <begin position="1544"/>
        <end position="1554"/>
    </location>
</feature>
<keyword evidence="5" id="KW-0067">ATP-binding</keyword>
<protein>
    <submittedName>
        <fullName evidence="11">DUF3320 domain-containing protein</fullName>
    </submittedName>
</protein>
<dbReference type="SUPFAM" id="SSF52540">
    <property type="entry name" value="P-loop containing nucleoside triphosphate hydrolases"/>
    <property type="match status" value="1"/>
</dbReference>
<dbReference type="PANTHER" id="PTHR43788:SF8">
    <property type="entry name" value="DNA-BINDING PROTEIN SMUBP-2"/>
    <property type="match status" value="1"/>
</dbReference>
<evidence type="ECO:0000256" key="5">
    <source>
        <dbReference type="ARBA" id="ARBA00022840"/>
    </source>
</evidence>
<dbReference type="Pfam" id="PF11784">
    <property type="entry name" value="DUF3320"/>
    <property type="match status" value="1"/>
</dbReference>
<feature type="domain" description="DUF3320" evidence="7">
    <location>
        <begin position="1631"/>
        <end position="1665"/>
    </location>
</feature>
<dbReference type="Gene3D" id="3.40.960.10">
    <property type="entry name" value="VSR Endonuclease"/>
    <property type="match status" value="1"/>
</dbReference>
<evidence type="ECO:0000256" key="4">
    <source>
        <dbReference type="ARBA" id="ARBA00022806"/>
    </source>
</evidence>
<feature type="domain" description="DNA2/NAM7 helicase-like C-terminal" evidence="9">
    <location>
        <begin position="1165"/>
        <end position="1341"/>
    </location>
</feature>
<evidence type="ECO:0000259" key="7">
    <source>
        <dbReference type="Pfam" id="PF11784"/>
    </source>
</evidence>
<comment type="similarity">
    <text evidence="1">Belongs to the DNA2/NAM7 helicase family.</text>
</comment>
<dbReference type="EMBL" id="JBBNGS010000003">
    <property type="protein sequence ID" value="MEQ2637222.1"/>
    <property type="molecule type" value="Genomic_DNA"/>
</dbReference>
<feature type="region of interest" description="Disordered" evidence="6">
    <location>
        <begin position="1544"/>
        <end position="1594"/>
    </location>
</feature>
<dbReference type="InterPro" id="IPR027417">
    <property type="entry name" value="P-loop_NTPase"/>
</dbReference>
<dbReference type="PANTHER" id="PTHR43788">
    <property type="entry name" value="DNA2/NAM7 HELICASE FAMILY MEMBER"/>
    <property type="match status" value="1"/>
</dbReference>
<evidence type="ECO:0000256" key="1">
    <source>
        <dbReference type="ARBA" id="ARBA00007913"/>
    </source>
</evidence>
<sequence length="1785" mass="195415">MGEDSVQLDDRARVKALFEFLREYSLLRYKTVKNTSKCELVLPFPPPLAEGCPSVLASFADVSDAGDALLEVEKPAYHACPKPRMSFKAWLQDGWADHLKGVSLAFPDERTADRYSDVGVETAFRSNAARVRDYEEWISRRSEWVVAQRKSDEAKKLFDRLFSLHTDLERSSETLELVAASMVLTSPDDKELNYPLVSKRVKTVFDRERNAISVVDADDTPRLYGELLNSIPGLNYACIREAEAELVDGDCHPFDADSVVPVARKLVNSLTSRGQFMTLSEQDVDPGASLVVKEGYLLMLRNRPSGAARAITRILASLDDGCPLPSHLVALAGGGARELPVPDEEPQGIEERMADINGESRDILLAKPANKEQLEIARRIGQADAVLVQGPPGTGKTHTIANLMGHFLSEGKSVLVSSYTSKALSVLKDKLPPEMQGLCVSAIDGATADMERSVDSIVEHQSSLSVPGLARQIEELRDTREQIISELAQVRKALLDDLWGEYDSIDFQGEMIAPLDAARFVGENIGALDGVLPGSVTVGAPFPLSDAELSELYRSCATVSRETEAFLDSLGSADSLDLVSAEEFAELADAQREAREAVDSLCSKNGWSYAEKGKGIELETALGNISYLLRFPAQPLEEARTWIGRCALTEEWELGAAADGLRGQDAAALWNRLGDVVRKTDGLAEACRTKTFGHAVALPDAPDAQTLEYALQARKECLGRGRLASLLGGLFGARDDSAADAVLVDGHAPQTTDECDLALMTARLVAARTECSRCWDQLVAANGGPSFASLDPVQPEHAAARYLPAMESAVTWTVGVTQGLAPLLSAAGLDAGQLLVTDSLLTEGATVKELSQRVAGFLVDLLDLLLAWRRRAEGKLRLAELESGLCRCNSEGNAIVEDILAAVRTEGATAYARAVRRAGVTLEDKDGYLRRHELLDKVDAVAPRWAQAVRTRSAGHEGPDVPGGIKDAWRCKQYAAALATLHPASAADLQERALELSREYRRVTSELAVDCAWFHLLEKTQRNVSLNQALNGWKQTMKRIGKGKGKRAPELKAQARRLMADCQHAVPGWIMPMDDALSAFDPHTTHFDVLIVDEASQADITSLALTVLADKLIVVGDDKQVSPMAVGVDLDAAQGGVDSRIRGIIPNAHLYGPKTSLYDLAATTFQPLMLKEHFRCMPDIIGYCNMTSYDNKIRPLRDRGSSVLVPSVVECHVEGGLRSQNGKTNRGEARKTVDIICACLDQPEYQDKTFGVISLLGPEQAVLVQAELLKALGPAVITEHKILCGDAANFQGDERDVIILNLVDSNEGDGPIRLRSEGPDDAIKKRYNVAVSRAKDQLWVVHSLDPARDLKAGDLRRGLIEYARSPQEIANLMRSARAQVESAFEAEVAKAFAARHYPIQQQFPVGSYRIDIAIIEGERRIAVECDGERWHSGEQKLLEDLERQTVLERLGWRFIRIRGSRYYADKMATLEGVFSQLEALGVEPRPVEAAGEGSSELLKRVLSAMGGWEATEGEDGRAGSDDGVADLQGTKLRDVTIAAALNDRSFEREREKPVSKTASPSMRNPAPERMASVPVTKPQQSRTTMESADVPRFSRKSPKKQYYAAASLSYSPLSSSVEYGKGQNRRLAESRMEKVIECEAPIEVNELFRKVLESFGVKRAGIDVKNRNNEILKGIKCQKTLFQGHEYVWREEDVPREHCGFRVGGLRDIDGFAPEELIAAMRYTLKGKRRGVEGAELIRTTSRDLGYKRTGGKIEETLRAALDLACKDGAIVCGFGYYRLPDGQK</sequence>
<evidence type="ECO:0000313" key="12">
    <source>
        <dbReference type="Proteomes" id="UP001478817"/>
    </source>
</evidence>
<evidence type="ECO:0000256" key="6">
    <source>
        <dbReference type="SAM" id="MobiDB-lite"/>
    </source>
</evidence>
<dbReference type="InterPro" id="IPR041679">
    <property type="entry name" value="DNA2/NAM7-like_C"/>
</dbReference>
<dbReference type="Gene3D" id="3.40.50.300">
    <property type="entry name" value="P-loop containing nucleotide triphosphate hydrolases"/>
    <property type="match status" value="3"/>
</dbReference>
<dbReference type="Pfam" id="PF13087">
    <property type="entry name" value="AAA_12"/>
    <property type="match status" value="1"/>
</dbReference>
<evidence type="ECO:0000256" key="3">
    <source>
        <dbReference type="ARBA" id="ARBA00022801"/>
    </source>
</evidence>
<feature type="compositionally biased region" description="Polar residues" evidence="6">
    <location>
        <begin position="1577"/>
        <end position="1586"/>
    </location>
</feature>
<proteinExistence type="inferred from homology"/>
<name>A0ABV1IE92_9ACTN</name>
<feature type="domain" description="Restriction endonuclease type II-like" evidence="10">
    <location>
        <begin position="1384"/>
        <end position="1477"/>
    </location>
</feature>
<keyword evidence="3" id="KW-0378">Hydrolase</keyword>
<dbReference type="InterPro" id="IPR041677">
    <property type="entry name" value="DNA2/NAM7_AAA_11"/>
</dbReference>
<accession>A0ABV1IE92</accession>
<gene>
    <name evidence="11" type="ORF">AAAT05_02510</name>
</gene>
<dbReference type="Pfam" id="PF13086">
    <property type="entry name" value="AAA_11"/>
    <property type="match status" value="1"/>
</dbReference>
<dbReference type="InterPro" id="IPR049468">
    <property type="entry name" value="Restrct_endonuc-II-like_dom"/>
</dbReference>
<evidence type="ECO:0000256" key="2">
    <source>
        <dbReference type="ARBA" id="ARBA00022741"/>
    </source>
</evidence>
<dbReference type="RefSeq" id="WP_349181653.1">
    <property type="nucleotide sequence ID" value="NZ_JBBNGS010000003.1"/>
</dbReference>
<evidence type="ECO:0000259" key="8">
    <source>
        <dbReference type="Pfam" id="PF13086"/>
    </source>
</evidence>